<evidence type="ECO:0000256" key="3">
    <source>
        <dbReference type="PROSITE-ProRule" id="PRU00176"/>
    </source>
</evidence>
<proteinExistence type="inferred from homology"/>
<comment type="similarity">
    <text evidence="1">Belongs to the polyadenylate-binding protein type-1 family.</text>
</comment>
<dbReference type="InterPro" id="IPR035979">
    <property type="entry name" value="RBD_domain_sf"/>
</dbReference>
<protein>
    <recommendedName>
        <fullName evidence="5">RRM domain-containing protein</fullName>
    </recommendedName>
</protein>
<keyword evidence="7" id="KW-1185">Reference proteome</keyword>
<dbReference type="InterPro" id="IPR036053">
    <property type="entry name" value="PABP-dom"/>
</dbReference>
<feature type="region of interest" description="Disordered" evidence="4">
    <location>
        <begin position="111"/>
        <end position="202"/>
    </location>
</feature>
<keyword evidence="2 3" id="KW-0694">RNA-binding</keyword>
<organism evidence="6">
    <name type="scientific">Mucor ambiguus</name>
    <dbReference type="NCBI Taxonomy" id="91626"/>
    <lineage>
        <taxon>Eukaryota</taxon>
        <taxon>Fungi</taxon>
        <taxon>Fungi incertae sedis</taxon>
        <taxon>Mucoromycota</taxon>
        <taxon>Mucoromycotina</taxon>
        <taxon>Mucoromycetes</taxon>
        <taxon>Mucorales</taxon>
        <taxon>Mucorineae</taxon>
        <taxon>Mucoraceae</taxon>
        <taxon>Mucor</taxon>
    </lineage>
</organism>
<evidence type="ECO:0000256" key="1">
    <source>
        <dbReference type="ARBA" id="ARBA00008557"/>
    </source>
</evidence>
<evidence type="ECO:0000313" key="7">
    <source>
        <dbReference type="Proteomes" id="UP000053815"/>
    </source>
</evidence>
<dbReference type="SUPFAM" id="SSF54928">
    <property type="entry name" value="RNA-binding domain, RBD"/>
    <property type="match status" value="1"/>
</dbReference>
<evidence type="ECO:0000313" key="6">
    <source>
        <dbReference type="EMBL" id="GAN04028.1"/>
    </source>
</evidence>
<dbReference type="SMART" id="SM00360">
    <property type="entry name" value="RRM"/>
    <property type="match status" value="1"/>
</dbReference>
<dbReference type="InterPro" id="IPR000504">
    <property type="entry name" value="RRM_dom"/>
</dbReference>
<dbReference type="STRING" id="91626.A0A0C9MPS2"/>
<feature type="domain" description="RRM" evidence="5">
    <location>
        <begin position="33"/>
        <end position="111"/>
    </location>
</feature>
<reference evidence="6" key="1">
    <citation type="submission" date="2014-09" db="EMBL/GenBank/DDBJ databases">
        <title>Draft genome sequence of an oleaginous Mucoromycotina fungus Mucor ambiguus NBRC6742.</title>
        <authorList>
            <person name="Takeda I."/>
            <person name="Yamane N."/>
            <person name="Morita T."/>
            <person name="Tamano K."/>
            <person name="Machida M."/>
            <person name="Baker S."/>
            <person name="Koike H."/>
        </authorList>
    </citation>
    <scope>NUCLEOTIDE SEQUENCE</scope>
    <source>
        <strain evidence="6">NBRC 6742</strain>
    </source>
</reference>
<accession>A0A0C9MPS2</accession>
<dbReference type="SUPFAM" id="SSF63570">
    <property type="entry name" value="PABC (PABP) domain"/>
    <property type="match status" value="1"/>
</dbReference>
<name>A0A0C9MPS2_9FUNG</name>
<dbReference type="OrthoDB" id="6159137at2759"/>
<dbReference type="PANTHER" id="PTHR48027">
    <property type="entry name" value="HETEROGENEOUS NUCLEAR RIBONUCLEOPROTEIN 87F-RELATED"/>
    <property type="match status" value="1"/>
</dbReference>
<feature type="compositionally biased region" description="Low complexity" evidence="4">
    <location>
        <begin position="115"/>
        <end position="127"/>
    </location>
</feature>
<evidence type="ECO:0000256" key="4">
    <source>
        <dbReference type="SAM" id="MobiDB-lite"/>
    </source>
</evidence>
<dbReference type="Pfam" id="PF00658">
    <property type="entry name" value="MLLE"/>
    <property type="match status" value="1"/>
</dbReference>
<dbReference type="InterPro" id="IPR052462">
    <property type="entry name" value="SLIRP/GR-RBP-like"/>
</dbReference>
<dbReference type="GO" id="GO:0003723">
    <property type="term" value="F:RNA binding"/>
    <property type="evidence" value="ECO:0007669"/>
    <property type="project" value="UniProtKB-UniRule"/>
</dbReference>
<gene>
    <name evidence="6" type="ORF">MAM1_0053c03486</name>
</gene>
<dbReference type="Gene3D" id="1.10.1900.10">
    <property type="entry name" value="c-terminal domain of poly(a) binding protein"/>
    <property type="match status" value="1"/>
</dbReference>
<dbReference type="InterPro" id="IPR012677">
    <property type="entry name" value="Nucleotide-bd_a/b_plait_sf"/>
</dbReference>
<dbReference type="InterPro" id="IPR002004">
    <property type="entry name" value="PABP_HYD_C"/>
</dbReference>
<dbReference type="Pfam" id="PF00076">
    <property type="entry name" value="RRM_1"/>
    <property type="match status" value="1"/>
</dbReference>
<sequence length="467" mass="52849">MLTAPYVHLNNPTTSVRDVRGSHDNTTAMIDYTNLYIKNLDPEVTSYDLFRRFRAYGKIISARVMKDTVTGVSKGYGFVSYTHMDEANDALQNMNGALLNSKNIIVTFHTHKKSLSSQQQQQQQQQKQPKRQHQEYINLSPPTSASTTNTYNNNNSNMYASQPSPPYHHHHTTTTTPPSYGFAPEQHHNIPAKSTLPSHQNHNPWNETGIWMHKSPVVPHHAYHTSSMHIAVPPTATTNTTNASVLVSPNNSPPLIDLVSSSPNLPVYYQKPQENDTNTSITTSQIQIQKIRAAVSSHLKDYQQKDLNDLVDLIQSLKKRDLSLCLFNPTFLKQKIDEAYEALYLFQNAPNQQQISSMSTTPSLVPHQIDDQTATNDFNSATAILNSLEGMTLNKKKRVFGDIFFPFVRATGIKHAPKVTIRLLDTVPLEELAFNMYDKQELTRKAQYAYSQLYSTNNNNNNNKNEY</sequence>
<dbReference type="PROSITE" id="PS50102">
    <property type="entry name" value="RRM"/>
    <property type="match status" value="1"/>
</dbReference>
<dbReference type="Proteomes" id="UP000053815">
    <property type="component" value="Unassembled WGS sequence"/>
</dbReference>
<evidence type="ECO:0000259" key="5">
    <source>
        <dbReference type="PROSITE" id="PS50102"/>
    </source>
</evidence>
<evidence type="ECO:0000256" key="2">
    <source>
        <dbReference type="ARBA" id="ARBA00022884"/>
    </source>
</evidence>
<dbReference type="AlphaFoldDB" id="A0A0C9MPS2"/>
<feature type="compositionally biased region" description="Low complexity" evidence="4">
    <location>
        <begin position="143"/>
        <end position="161"/>
    </location>
</feature>
<dbReference type="Gene3D" id="3.30.70.330">
    <property type="match status" value="1"/>
</dbReference>
<dbReference type="EMBL" id="DF836342">
    <property type="protein sequence ID" value="GAN04028.1"/>
    <property type="molecule type" value="Genomic_DNA"/>
</dbReference>